<dbReference type="InterPro" id="IPR025398">
    <property type="entry name" value="DUF4371"/>
</dbReference>
<protein>
    <recommendedName>
        <fullName evidence="1">DUF4371 domain-containing protein</fullName>
    </recommendedName>
</protein>
<evidence type="ECO:0000313" key="2">
    <source>
        <dbReference type="EMBL" id="CAI6356854.1"/>
    </source>
</evidence>
<dbReference type="AlphaFoldDB" id="A0AAV0WLI2"/>
<dbReference type="EMBL" id="CARXXK010000002">
    <property type="protein sequence ID" value="CAI6356854.1"/>
    <property type="molecule type" value="Genomic_DNA"/>
</dbReference>
<evidence type="ECO:0000259" key="1">
    <source>
        <dbReference type="Pfam" id="PF14291"/>
    </source>
</evidence>
<evidence type="ECO:0000313" key="3">
    <source>
        <dbReference type="Proteomes" id="UP001160148"/>
    </source>
</evidence>
<dbReference type="Pfam" id="PF14291">
    <property type="entry name" value="DUF4371"/>
    <property type="match status" value="1"/>
</dbReference>
<dbReference type="Proteomes" id="UP001160148">
    <property type="component" value="Unassembled WGS sequence"/>
</dbReference>
<name>A0AAV0WLI2_9HEMI</name>
<gene>
    <name evidence="2" type="ORF">MEUPH1_LOCUS12544</name>
</gene>
<feature type="domain" description="DUF4371" evidence="1">
    <location>
        <begin position="330"/>
        <end position="526"/>
    </location>
</feature>
<dbReference type="InterPro" id="IPR012337">
    <property type="entry name" value="RNaseH-like_sf"/>
</dbReference>
<dbReference type="PANTHER" id="PTHR45749">
    <property type="match status" value="1"/>
</dbReference>
<dbReference type="PANTHER" id="PTHR45749:SF35">
    <property type="entry name" value="AC-LIKE TRANSPOSASE-RELATED"/>
    <property type="match status" value="1"/>
</dbReference>
<sequence length="870" mass="100885">MSNRDRDRFRSYDSGCKKREKKKLKQDFLKTQEGSFNKFLIYKNDKFDSQNDVILSTKNSTIPQVSSDPENVELEREKSPELSSICFKSPKALDKDFDELPQTKINDFKESSSIEFLSYINNKFDSQNDVIPSTKNSTISQVSSEAENVELEREKSLELSPIYFKSPKALDKDSELPLTILSDFKESSSSKLTSNESNKIFTNTAMNDFNMYDDPASWPISISPDLRTNIVKLGPKRVFNFNFPSHVTISSSSEREVYRRFSTNFYYRKLSNGETVDRNCLSTNGTNDWSHLGTKLIEHERSLTHFKCTEKWFDLKIRIQQMSTIDKTNLEIIEKEKIHWRNVLKRILAAIHYLAKHNEAFRGTSDVIFTKNNGKFLGLIEMIGKFDPVMGEHLNRIKNHDTHVHYLGHDIQENLIKLMAVAVKTKIINLIKKAKYYTIIMDTTPDISRQEQLSIIIRIVNMEFENEMCDPQINEFFMDFINIESTTGFSLANILIEQLKHYDIDLQNCRGQAYDNGRNMIGQYKGVQSRILNQNPRAFFTPCAAHNLNLLIKDAANSSTIALLFFGTVERIYTIFSSSTQRWDILKKHCNLLTVKKWAETRWESRLESVKAFRFQFKQLTDALKELFNTTTDGMFKSESQSLLKSISCYEFILSTVIWYEILLKTNIVSKSLQGIETDMSTSENLLKGLMEFFEEYRENGFEKAKLEANILATSAEVPQIFKASRLRKKARMFNYEGEDNSTVDGETIFRTTFFIIIIDQALSSLNLRFNQFKTYNEKFGFLYRIGKLKEMEDDDLIKNCKDLHMYLMDGELKDIDGNELYHELQIFKSLVEINTTALQSLSILKKLNGSFPNITIALRIMLTARKKSF</sequence>
<comment type="caution">
    <text evidence="2">The sequence shown here is derived from an EMBL/GenBank/DDBJ whole genome shotgun (WGS) entry which is preliminary data.</text>
</comment>
<keyword evidence="3" id="KW-1185">Reference proteome</keyword>
<accession>A0AAV0WLI2</accession>
<reference evidence="2 3" key="1">
    <citation type="submission" date="2023-01" db="EMBL/GenBank/DDBJ databases">
        <authorList>
            <person name="Whitehead M."/>
        </authorList>
    </citation>
    <scope>NUCLEOTIDE SEQUENCE [LARGE SCALE GENOMIC DNA]</scope>
</reference>
<organism evidence="2 3">
    <name type="scientific">Macrosiphum euphorbiae</name>
    <name type="common">potato aphid</name>
    <dbReference type="NCBI Taxonomy" id="13131"/>
    <lineage>
        <taxon>Eukaryota</taxon>
        <taxon>Metazoa</taxon>
        <taxon>Ecdysozoa</taxon>
        <taxon>Arthropoda</taxon>
        <taxon>Hexapoda</taxon>
        <taxon>Insecta</taxon>
        <taxon>Pterygota</taxon>
        <taxon>Neoptera</taxon>
        <taxon>Paraneoptera</taxon>
        <taxon>Hemiptera</taxon>
        <taxon>Sternorrhyncha</taxon>
        <taxon>Aphidomorpha</taxon>
        <taxon>Aphidoidea</taxon>
        <taxon>Aphididae</taxon>
        <taxon>Macrosiphini</taxon>
        <taxon>Macrosiphum</taxon>
    </lineage>
</organism>
<proteinExistence type="predicted"/>
<dbReference type="SUPFAM" id="SSF53098">
    <property type="entry name" value="Ribonuclease H-like"/>
    <property type="match status" value="1"/>
</dbReference>